<feature type="region of interest" description="Disordered" evidence="1">
    <location>
        <begin position="1"/>
        <end position="27"/>
    </location>
</feature>
<feature type="compositionally biased region" description="Basic and acidic residues" evidence="1">
    <location>
        <begin position="1"/>
        <end position="23"/>
    </location>
</feature>
<name>A0A2S6NFH3_RHOGL</name>
<accession>A0A2S6NFH3</accession>
<reference evidence="3 4" key="1">
    <citation type="journal article" date="2018" name="Arch. Microbiol.">
        <title>New insights into the metabolic potential of the phototrophic purple bacterium Rhodopila globiformis DSM 161(T) from its draft genome sequence and evidence for a vanadium-dependent nitrogenase.</title>
        <authorList>
            <person name="Imhoff J.F."/>
            <person name="Rahn T."/>
            <person name="Kunzel S."/>
            <person name="Neulinger S.C."/>
        </authorList>
    </citation>
    <scope>NUCLEOTIDE SEQUENCE [LARGE SCALE GENOMIC DNA]</scope>
    <source>
        <strain evidence="3 4">DSM 161</strain>
    </source>
</reference>
<proteinExistence type="predicted"/>
<comment type="caution">
    <text evidence="3">The sequence shown here is derived from an EMBL/GenBank/DDBJ whole genome shotgun (WGS) entry which is preliminary data.</text>
</comment>
<dbReference type="InterPro" id="IPR005094">
    <property type="entry name" value="Endonuclease_MobA/VirD2"/>
</dbReference>
<dbReference type="EMBL" id="NHRY01000148">
    <property type="protein sequence ID" value="PPQ33340.1"/>
    <property type="molecule type" value="Genomic_DNA"/>
</dbReference>
<feature type="domain" description="MobA/VirD2-like nuclease" evidence="2">
    <location>
        <begin position="163"/>
        <end position="235"/>
    </location>
</feature>
<dbReference type="Pfam" id="PF03432">
    <property type="entry name" value="Relaxase"/>
    <property type="match status" value="1"/>
</dbReference>
<evidence type="ECO:0000313" key="4">
    <source>
        <dbReference type="Proteomes" id="UP000239724"/>
    </source>
</evidence>
<feature type="region of interest" description="Disordered" evidence="1">
    <location>
        <begin position="46"/>
        <end position="87"/>
    </location>
</feature>
<sequence>MANDEEHFRVRPGRVRDRADGRTTRAVRQRPKTFLAEVHQAIRRAGGDPNRLSSAGKGSGRFNARGRGATAAAGLKGRSAWSRDASGVRTRARRVTVKVRIVKLNPQRGAARGRSFVSAKAVDAHLRYLERDGVNRDGEKGQVYSAERDVEDGSTFLDRGRDDRHQFRFIVSAEEGVELADLRETTRDLMKTMEADLGTRLDWIAVDHHNTGHPHTHILLRGVTDDGKILNIAGDYIAHGIRERASEIVTLELGRQTEQEVSRQLEREVDAERFTRLDRILIAEQEASHAFADLRPDQDMLETARRNRALLIARARRLESMGLATEVEVGRWSISAQAEPTLRELGERGDIIKTMHRALADHGLADERAPGQYATHGKQITEPIVGRVLAKGLAGDEMGDRLHLVIDGVDGRTHYVEMADAARLDEVRRGHIVALDPAPTKADPRPADVNIQIMAEANGGIYQPSLHLEATRDIIEQRHGDPDAFIRSHVRRLEALRRAGHVERIDADHWKIPGDIAERGLAYDAPGRPKDFGIRTLSTLDLDRQVGSDGATWLDRELVAKDHLPLAGTGFGQEVNAALDRRAARLVEMGHASVKDGVISIPRRTVTALERQEIDRVGKEMAAERGLTYSPSGPGEYVSGRLAGVANLASGRFAMLEDGLGFQLVPWQPVLEKRLDQHISGFRRDDGGIEWSFTRKRQIGLGL</sequence>
<organism evidence="3 4">
    <name type="scientific">Rhodopila globiformis</name>
    <name type="common">Rhodopseudomonas globiformis</name>
    <dbReference type="NCBI Taxonomy" id="1071"/>
    <lineage>
        <taxon>Bacteria</taxon>
        <taxon>Pseudomonadati</taxon>
        <taxon>Pseudomonadota</taxon>
        <taxon>Alphaproteobacteria</taxon>
        <taxon>Acetobacterales</taxon>
        <taxon>Acetobacteraceae</taxon>
        <taxon>Rhodopila</taxon>
    </lineage>
</organism>
<protein>
    <recommendedName>
        <fullName evidence="2">MobA/VirD2-like nuclease domain-containing protein</fullName>
    </recommendedName>
</protein>
<evidence type="ECO:0000313" key="3">
    <source>
        <dbReference type="EMBL" id="PPQ33340.1"/>
    </source>
</evidence>
<gene>
    <name evidence="3" type="ORF">CCS01_14480</name>
</gene>
<evidence type="ECO:0000256" key="1">
    <source>
        <dbReference type="SAM" id="MobiDB-lite"/>
    </source>
</evidence>
<dbReference type="AlphaFoldDB" id="A0A2S6NFH3"/>
<keyword evidence="4" id="KW-1185">Reference proteome</keyword>
<dbReference type="InterPro" id="IPR021795">
    <property type="entry name" value="DUF3363"/>
</dbReference>
<dbReference type="Pfam" id="PF11843">
    <property type="entry name" value="DUF3363"/>
    <property type="match status" value="1"/>
</dbReference>
<feature type="compositionally biased region" description="Low complexity" evidence="1">
    <location>
        <begin position="60"/>
        <end position="78"/>
    </location>
</feature>
<dbReference type="OrthoDB" id="9809969at2"/>
<evidence type="ECO:0000259" key="2">
    <source>
        <dbReference type="Pfam" id="PF03432"/>
    </source>
</evidence>
<dbReference type="Proteomes" id="UP000239724">
    <property type="component" value="Unassembled WGS sequence"/>
</dbReference>